<dbReference type="Proteomes" id="UP000035086">
    <property type="component" value="Chromosome"/>
</dbReference>
<name>A0ABM5RVR9_PANPU</name>
<organism evidence="1 2">
    <name type="scientific">Pandoraea pulmonicola</name>
    <dbReference type="NCBI Taxonomy" id="93221"/>
    <lineage>
        <taxon>Bacteria</taxon>
        <taxon>Pseudomonadati</taxon>
        <taxon>Pseudomonadota</taxon>
        <taxon>Betaproteobacteria</taxon>
        <taxon>Burkholderiales</taxon>
        <taxon>Burkholderiaceae</taxon>
        <taxon>Pandoraea</taxon>
    </lineage>
</organism>
<accession>A0ABM5RVR9</accession>
<sequence>MLPFFIRSGKGKFLKELTFFISGFRNYFGALFKAFSHDAEMKQFFSGIGIAKVIVSRHRFDFAGDIADISLTHCGIVFHPQ</sequence>
<evidence type="ECO:0000313" key="1">
    <source>
        <dbReference type="EMBL" id="AJC19552.1"/>
    </source>
</evidence>
<protein>
    <submittedName>
        <fullName evidence="1">Uncharacterized protein</fullName>
    </submittedName>
</protein>
<gene>
    <name evidence="1" type="ORF">RO07_01935</name>
</gene>
<evidence type="ECO:0000313" key="2">
    <source>
        <dbReference type="Proteomes" id="UP000035086"/>
    </source>
</evidence>
<dbReference type="EMBL" id="CP010310">
    <property type="protein sequence ID" value="AJC19552.1"/>
    <property type="molecule type" value="Genomic_DNA"/>
</dbReference>
<proteinExistence type="predicted"/>
<keyword evidence="2" id="KW-1185">Reference proteome</keyword>
<reference evidence="1" key="1">
    <citation type="submission" date="2016-11" db="EMBL/GenBank/DDBJ databases">
        <title>Complete Genome Sequencing of Pandoraea pulmonicola DSM 16583.</title>
        <authorList>
            <person name="Chan K.-G."/>
        </authorList>
    </citation>
    <scope>NUCLEOTIDE SEQUENCE</scope>
    <source>
        <strain evidence="1">DSM 16583</strain>
    </source>
</reference>